<comment type="caution">
    <text evidence="2">The sequence shown here is derived from an EMBL/GenBank/DDBJ whole genome shotgun (WGS) entry which is preliminary data.</text>
</comment>
<keyword evidence="3" id="KW-1185">Reference proteome</keyword>
<evidence type="ECO:0000259" key="1">
    <source>
        <dbReference type="Pfam" id="PF00144"/>
    </source>
</evidence>
<dbReference type="RefSeq" id="WP_310071692.1">
    <property type="nucleotide sequence ID" value="NZ_JAVDVX010000003.1"/>
</dbReference>
<organism evidence="2 3">
    <name type="scientific">Cellvibrio fibrivorans</name>
    <dbReference type="NCBI Taxonomy" id="126350"/>
    <lineage>
        <taxon>Bacteria</taxon>
        <taxon>Pseudomonadati</taxon>
        <taxon>Pseudomonadota</taxon>
        <taxon>Gammaproteobacteria</taxon>
        <taxon>Cellvibrionales</taxon>
        <taxon>Cellvibrionaceae</taxon>
        <taxon>Cellvibrio</taxon>
    </lineage>
</organism>
<dbReference type="Pfam" id="PF00144">
    <property type="entry name" value="Beta-lactamase"/>
    <property type="match status" value="1"/>
</dbReference>
<sequence>MTINGQWLPQWQQLIDAFAANFTQGEEGAGLALVHRGKLVVNIWAGQRSNKLAGLEQVEWSEDTLVNIFSAGKGLVALCILQLVAEGKLHLDEPVASIWPEFVYADKGAITLRQLLCHRAGLSAFHQHIPNEQIFNWDLMTQVAAAEMPWWEPNTAQGYSPFMFGWILGELVRRASGYASFNDYFQARIAQPLQVNCHFGVPDYLLDAIADTGPLKRPLGGAASSTGADSIALGKLMKADPRGVTNRAFSNPISLMTATNSREWRQAQIPAAGAHADARALATIYGTLCSAPANAQQHLLDGSVLPLCWQQQTFEDDRTLGLPLRFSHGFMLSQHDRADCRYGRGARAFGHPGAGGCIGFADPDFELGFGYVTHRMGQGLLIDERAVRLIDAAYHILELENV</sequence>
<feature type="domain" description="Beta-lactamase-related" evidence="1">
    <location>
        <begin position="15"/>
        <end position="389"/>
    </location>
</feature>
<proteinExistence type="predicted"/>
<dbReference type="InterPro" id="IPR012338">
    <property type="entry name" value="Beta-lactam/transpept-like"/>
</dbReference>
<evidence type="ECO:0000313" key="3">
    <source>
        <dbReference type="Proteomes" id="UP001253595"/>
    </source>
</evidence>
<reference evidence="2 3" key="1">
    <citation type="submission" date="2023-07" db="EMBL/GenBank/DDBJ databases">
        <title>Sorghum-associated microbial communities from plants grown in Nebraska, USA.</title>
        <authorList>
            <person name="Schachtman D."/>
        </authorList>
    </citation>
    <scope>NUCLEOTIDE SEQUENCE [LARGE SCALE GENOMIC DNA]</scope>
    <source>
        <strain evidence="2 3">BE190</strain>
    </source>
</reference>
<dbReference type="PANTHER" id="PTHR43319:SF3">
    <property type="entry name" value="BETA-LACTAMASE-RELATED DOMAIN-CONTAINING PROTEIN"/>
    <property type="match status" value="1"/>
</dbReference>
<dbReference type="PANTHER" id="PTHR43319">
    <property type="entry name" value="BETA-LACTAMASE-RELATED"/>
    <property type="match status" value="1"/>
</dbReference>
<accession>A0ABU1UXF4</accession>
<name>A0ABU1UXF4_9GAMM</name>
<dbReference type="Proteomes" id="UP001253595">
    <property type="component" value="Unassembled WGS sequence"/>
</dbReference>
<dbReference type="InterPro" id="IPR052907">
    <property type="entry name" value="Beta-lactamase/esterase"/>
</dbReference>
<dbReference type="Gene3D" id="3.40.710.10">
    <property type="entry name" value="DD-peptidase/beta-lactamase superfamily"/>
    <property type="match status" value="1"/>
</dbReference>
<evidence type="ECO:0000313" key="2">
    <source>
        <dbReference type="EMBL" id="MDR7089880.1"/>
    </source>
</evidence>
<dbReference type="SUPFAM" id="SSF56601">
    <property type="entry name" value="beta-lactamase/transpeptidase-like"/>
    <property type="match status" value="1"/>
</dbReference>
<dbReference type="EMBL" id="JAVDVX010000003">
    <property type="protein sequence ID" value="MDR7089880.1"/>
    <property type="molecule type" value="Genomic_DNA"/>
</dbReference>
<dbReference type="InterPro" id="IPR001466">
    <property type="entry name" value="Beta-lactam-related"/>
</dbReference>
<protein>
    <submittedName>
        <fullName evidence="2">CubicO group peptidase (Beta-lactamase class C family)</fullName>
    </submittedName>
</protein>
<gene>
    <name evidence="2" type="ORF">J2X05_001902</name>
</gene>